<dbReference type="AlphaFoldDB" id="A0A0S7Y673"/>
<dbReference type="Proteomes" id="UP000051861">
    <property type="component" value="Unassembled WGS sequence"/>
</dbReference>
<organism evidence="1 2">
    <name type="scientific">candidate division WOR-1 bacterium DG_54_3</name>
    <dbReference type="NCBI Taxonomy" id="1703775"/>
    <lineage>
        <taxon>Bacteria</taxon>
        <taxon>Bacillati</taxon>
        <taxon>Saganbacteria</taxon>
    </lineage>
</organism>
<sequence>MEQQSSGNSEIKSKMAIILFRKMLLVFLILSFLFSASSQEKVEEGVLYIYFREEKVGFEEFSWRPDELGYTLEASGQMTKPVPLEISQLVLHLDKSFIPWKYYFKGSVRGVGQEITSSLSEGDVKNIIRVSGRERESEAKIKRDAFLLPNAIFSPYLVLTKRFQCSLEESIELSAYIIPQLELPFTLETKEDYPCCLIMQLGGREIEIETDEEGNLRSIVIPSQRLRVAQNSSR</sequence>
<comment type="caution">
    <text evidence="1">The sequence shown here is derived from an EMBL/GenBank/DDBJ whole genome shotgun (WGS) entry which is preliminary data.</text>
</comment>
<protein>
    <recommendedName>
        <fullName evidence="3">DUF3108 domain-containing protein</fullName>
    </recommendedName>
</protein>
<accession>A0A0S7Y673</accession>
<evidence type="ECO:0000313" key="2">
    <source>
        <dbReference type="Proteomes" id="UP000051861"/>
    </source>
</evidence>
<dbReference type="EMBL" id="LIZX01000004">
    <property type="protein sequence ID" value="KPJ70222.1"/>
    <property type="molecule type" value="Genomic_DNA"/>
</dbReference>
<evidence type="ECO:0000313" key="1">
    <source>
        <dbReference type="EMBL" id="KPJ70222.1"/>
    </source>
</evidence>
<name>A0A0S7Y673_UNCSA</name>
<reference evidence="1 2" key="1">
    <citation type="journal article" date="2015" name="Microbiome">
        <title>Genomic resolution of linkages in carbon, nitrogen, and sulfur cycling among widespread estuary sediment bacteria.</title>
        <authorList>
            <person name="Baker B.J."/>
            <person name="Lazar C.S."/>
            <person name="Teske A.P."/>
            <person name="Dick G.J."/>
        </authorList>
    </citation>
    <scope>NUCLEOTIDE SEQUENCE [LARGE SCALE GENOMIC DNA]</scope>
    <source>
        <strain evidence="1">DG_54_3</strain>
    </source>
</reference>
<proteinExistence type="predicted"/>
<gene>
    <name evidence="1" type="ORF">AMJ44_00470</name>
</gene>
<evidence type="ECO:0008006" key="3">
    <source>
        <dbReference type="Google" id="ProtNLM"/>
    </source>
</evidence>